<feature type="binding site" description="axial binding residue" evidence="5">
    <location>
        <position position="73"/>
    </location>
    <ligand>
        <name>heme c</name>
        <dbReference type="ChEBI" id="CHEBI:61717"/>
        <label>1</label>
    </ligand>
    <ligandPart>
        <name>Fe</name>
        <dbReference type="ChEBI" id="CHEBI:18248"/>
    </ligandPart>
</feature>
<dbReference type="Proteomes" id="UP000198233">
    <property type="component" value="Chromosome"/>
</dbReference>
<evidence type="ECO:0000256" key="2">
    <source>
        <dbReference type="ARBA" id="ARBA00022723"/>
    </source>
</evidence>
<dbReference type="InterPro" id="IPR024167">
    <property type="entry name" value="Cytochrome_c4-like"/>
</dbReference>
<feature type="binding site" description="axial binding residue" evidence="5">
    <location>
        <position position="34"/>
    </location>
    <ligand>
        <name>heme c</name>
        <dbReference type="ChEBI" id="CHEBI:61717"/>
        <label>1</label>
    </ligand>
    <ligandPart>
        <name>Fe</name>
        <dbReference type="ChEBI" id="CHEBI:18248"/>
    </ligandPart>
</feature>
<evidence type="ECO:0000256" key="4">
    <source>
        <dbReference type="PIRSR" id="PIRSR000005-1"/>
    </source>
</evidence>
<dbReference type="AlphaFoldDB" id="A0AAC9XMG5"/>
<dbReference type="InterPro" id="IPR009056">
    <property type="entry name" value="Cyt_c-like_dom"/>
</dbReference>
<evidence type="ECO:0000256" key="5">
    <source>
        <dbReference type="PIRSR" id="PIRSR000005-2"/>
    </source>
</evidence>
<name>A0AAC9XMG5_9GAMM</name>
<feature type="binding site" description="covalent" evidence="4">
    <location>
        <position position="134"/>
    </location>
    <ligand>
        <name>heme c</name>
        <dbReference type="ChEBI" id="CHEBI:61717"/>
        <label>2</label>
    </ligand>
</feature>
<dbReference type="PANTHER" id="PTHR33751:SF11">
    <property type="entry name" value="BLL4483 PROTEIN"/>
    <property type="match status" value="1"/>
</dbReference>
<feature type="binding site" description="covalent" evidence="4">
    <location>
        <position position="33"/>
    </location>
    <ligand>
        <name>heme c</name>
        <dbReference type="ChEBI" id="CHEBI:61717"/>
        <label>1</label>
    </ligand>
</feature>
<dbReference type="SUPFAM" id="SSF46626">
    <property type="entry name" value="Cytochrome c"/>
    <property type="match status" value="2"/>
</dbReference>
<feature type="binding site" description="covalent" evidence="4">
    <location>
        <position position="131"/>
    </location>
    <ligand>
        <name>heme c</name>
        <dbReference type="ChEBI" id="CHEBI:61717"/>
        <label>2</label>
    </ligand>
</feature>
<evidence type="ECO:0000256" key="6">
    <source>
        <dbReference type="SAM" id="SignalP"/>
    </source>
</evidence>
<keyword evidence="1 4" id="KW-0349">Heme</keyword>
<evidence type="ECO:0000313" key="9">
    <source>
        <dbReference type="Proteomes" id="UP000198233"/>
    </source>
</evidence>
<keyword evidence="3 5" id="KW-0408">Iron</keyword>
<dbReference type="PIRSF" id="PIRSF000005">
    <property type="entry name" value="Cytochrome_c4"/>
    <property type="match status" value="1"/>
</dbReference>
<dbReference type="PROSITE" id="PS51007">
    <property type="entry name" value="CYTC"/>
    <property type="match status" value="2"/>
</dbReference>
<dbReference type="Gene3D" id="1.10.760.10">
    <property type="entry name" value="Cytochrome c-like domain"/>
    <property type="match status" value="2"/>
</dbReference>
<keyword evidence="2 5" id="KW-0479">Metal-binding</keyword>
<feature type="domain" description="Cytochrome c" evidence="7">
    <location>
        <begin position="101"/>
        <end position="199"/>
    </location>
</feature>
<evidence type="ECO:0000259" key="7">
    <source>
        <dbReference type="PROSITE" id="PS51007"/>
    </source>
</evidence>
<gene>
    <name evidence="8" type="ORF">CFF01_02500</name>
</gene>
<dbReference type="InterPro" id="IPR036909">
    <property type="entry name" value="Cyt_c-like_dom_sf"/>
</dbReference>
<organism evidence="8 9">
    <name type="scientific">Shewanella marisflavi</name>
    <dbReference type="NCBI Taxonomy" id="260364"/>
    <lineage>
        <taxon>Bacteria</taxon>
        <taxon>Pseudomonadati</taxon>
        <taxon>Pseudomonadota</taxon>
        <taxon>Gammaproteobacteria</taxon>
        <taxon>Alteromonadales</taxon>
        <taxon>Shewanellaceae</taxon>
        <taxon>Shewanella</taxon>
    </lineage>
</organism>
<protein>
    <submittedName>
        <fullName evidence="8">Cystathionine beta-synthase</fullName>
    </submittedName>
</protein>
<feature type="domain" description="Cytochrome c" evidence="7">
    <location>
        <begin position="2"/>
        <end position="96"/>
    </location>
</feature>
<dbReference type="GO" id="GO:0005506">
    <property type="term" value="F:iron ion binding"/>
    <property type="evidence" value="ECO:0007669"/>
    <property type="project" value="InterPro"/>
</dbReference>
<accession>A0AAC9XMG5</accession>
<sequence>MYKMLIGVTVLFLSNQAIAANEMPPAAALCGSCHGPTGMGIEPIAPRIAGLSSDYIAKQIHLFQQGDRQNPTMTPMAMTVQGDAIGQVADYFAAQPVPAPTIVTRGSQLTFDSVAETLVYQGDWQRTLPACVTCHGPSGIGGGQFPRLAGQQASYLKSQLEAWQSGTRKGDIDGMMSHIANKLSKDEIAALADYFAKMK</sequence>
<dbReference type="PANTHER" id="PTHR33751">
    <property type="entry name" value="CBB3-TYPE CYTOCHROME C OXIDASE SUBUNIT FIXP"/>
    <property type="match status" value="1"/>
</dbReference>
<evidence type="ECO:0000313" key="8">
    <source>
        <dbReference type="EMBL" id="ASJ95544.1"/>
    </source>
</evidence>
<dbReference type="Pfam" id="PF00034">
    <property type="entry name" value="Cytochrom_C"/>
    <property type="match status" value="1"/>
</dbReference>
<proteinExistence type="predicted"/>
<dbReference type="EMBL" id="CP022272">
    <property type="protein sequence ID" value="ASJ95544.1"/>
    <property type="molecule type" value="Genomic_DNA"/>
</dbReference>
<reference evidence="8 9" key="1">
    <citation type="submission" date="2017-06" db="EMBL/GenBank/DDBJ databases">
        <title>Complete genome sequence of Shewanella marisflavi EP1 associated with anaerobic 2,4-dinitrotoluene reduction and salt tolerance.</title>
        <authorList>
            <person name="Huang J."/>
        </authorList>
    </citation>
    <scope>NUCLEOTIDE SEQUENCE [LARGE SCALE GENOMIC DNA]</scope>
    <source>
        <strain evidence="8 9">EP1</strain>
    </source>
</reference>
<evidence type="ECO:0000256" key="1">
    <source>
        <dbReference type="ARBA" id="ARBA00022617"/>
    </source>
</evidence>
<comment type="PTM">
    <text evidence="4">Binds 2 heme c groups covalently per subunit.</text>
</comment>
<dbReference type="KEGG" id="smav:CFF01_02500"/>
<dbReference type="InterPro" id="IPR050597">
    <property type="entry name" value="Cytochrome_c_Oxidase_Subunit"/>
</dbReference>
<dbReference type="GO" id="GO:0020037">
    <property type="term" value="F:heme binding"/>
    <property type="evidence" value="ECO:0007669"/>
    <property type="project" value="InterPro"/>
</dbReference>
<feature type="binding site" description="covalent" evidence="4">
    <location>
        <position position="30"/>
    </location>
    <ligand>
        <name>heme c</name>
        <dbReference type="ChEBI" id="CHEBI:61717"/>
        <label>1</label>
    </ligand>
</feature>
<dbReference type="GO" id="GO:0009055">
    <property type="term" value="F:electron transfer activity"/>
    <property type="evidence" value="ECO:0007669"/>
    <property type="project" value="InterPro"/>
</dbReference>
<evidence type="ECO:0000256" key="3">
    <source>
        <dbReference type="ARBA" id="ARBA00023004"/>
    </source>
</evidence>
<dbReference type="GO" id="GO:0042597">
    <property type="term" value="C:periplasmic space"/>
    <property type="evidence" value="ECO:0007669"/>
    <property type="project" value="InterPro"/>
</dbReference>
<feature type="signal peptide" evidence="6">
    <location>
        <begin position="1"/>
        <end position="19"/>
    </location>
</feature>
<feature type="chain" id="PRO_5041975161" evidence="6">
    <location>
        <begin position="20"/>
        <end position="199"/>
    </location>
</feature>
<feature type="binding site" description="axial binding residue" evidence="5">
    <location>
        <position position="176"/>
    </location>
    <ligand>
        <name>heme c</name>
        <dbReference type="ChEBI" id="CHEBI:61717"/>
        <label>2</label>
    </ligand>
    <ligandPart>
        <name>Fe</name>
        <dbReference type="ChEBI" id="CHEBI:18248"/>
    </ligandPart>
</feature>
<feature type="binding site" description="axial binding residue" evidence="5">
    <location>
        <position position="135"/>
    </location>
    <ligand>
        <name>heme c</name>
        <dbReference type="ChEBI" id="CHEBI:61717"/>
        <label>2</label>
    </ligand>
    <ligandPart>
        <name>Fe</name>
        <dbReference type="ChEBI" id="CHEBI:18248"/>
    </ligandPart>
</feature>
<keyword evidence="6" id="KW-0732">Signal</keyword>